<dbReference type="OrthoDB" id="3638440at2"/>
<evidence type="ECO:0000313" key="5">
    <source>
        <dbReference type="Proteomes" id="UP000319769"/>
    </source>
</evidence>
<accession>A0A5N0V9N1</accession>
<dbReference type="Proteomes" id="UP000319769">
    <property type="component" value="Unassembled WGS sequence"/>
</dbReference>
<feature type="signal peptide" evidence="3">
    <location>
        <begin position="1"/>
        <end position="25"/>
    </location>
</feature>
<organism evidence="4 5">
    <name type="scientific">Amycolatopsis acidicola</name>
    <dbReference type="NCBI Taxonomy" id="2596893"/>
    <lineage>
        <taxon>Bacteria</taxon>
        <taxon>Bacillati</taxon>
        <taxon>Actinomycetota</taxon>
        <taxon>Actinomycetes</taxon>
        <taxon>Pseudonocardiales</taxon>
        <taxon>Pseudonocardiaceae</taxon>
        <taxon>Amycolatopsis</taxon>
    </lineage>
</organism>
<reference evidence="4" key="1">
    <citation type="submission" date="2019-09" db="EMBL/GenBank/DDBJ databases">
        <authorList>
            <person name="Teo W.F.A."/>
            <person name="Duangmal K."/>
        </authorList>
    </citation>
    <scope>NUCLEOTIDE SEQUENCE [LARGE SCALE GENOMIC DNA]</scope>
    <source>
        <strain evidence="4">K81G1</strain>
    </source>
</reference>
<evidence type="ECO:0008006" key="6">
    <source>
        <dbReference type="Google" id="ProtNLM"/>
    </source>
</evidence>
<dbReference type="EMBL" id="VMNW02000013">
    <property type="protein sequence ID" value="KAA9162334.1"/>
    <property type="molecule type" value="Genomic_DNA"/>
</dbReference>
<feature type="region of interest" description="Disordered" evidence="1">
    <location>
        <begin position="29"/>
        <end position="55"/>
    </location>
</feature>
<sequence length="90" mass="8852">MSKIITRVAGFVAVFMLLFAGVAEAATAPSSAVTPSAAAGGATAKTPETDAASSTGETRAVVVGGLAFVLMVGAAGAVLWHTARTRKSTD</sequence>
<name>A0A5N0V9N1_9PSEU</name>
<evidence type="ECO:0000256" key="3">
    <source>
        <dbReference type="SAM" id="SignalP"/>
    </source>
</evidence>
<keyword evidence="2" id="KW-1133">Transmembrane helix</keyword>
<dbReference type="AlphaFoldDB" id="A0A5N0V9N1"/>
<keyword evidence="2" id="KW-0472">Membrane</keyword>
<keyword evidence="3" id="KW-0732">Signal</keyword>
<evidence type="ECO:0000256" key="2">
    <source>
        <dbReference type="SAM" id="Phobius"/>
    </source>
</evidence>
<feature type="chain" id="PRO_5024417168" description="LPXTG cell wall anchor domain-containing protein" evidence="3">
    <location>
        <begin position="26"/>
        <end position="90"/>
    </location>
</feature>
<feature type="compositionally biased region" description="Low complexity" evidence="1">
    <location>
        <begin position="29"/>
        <end position="46"/>
    </location>
</feature>
<gene>
    <name evidence="4" type="ORF">FPZ12_011885</name>
</gene>
<evidence type="ECO:0000256" key="1">
    <source>
        <dbReference type="SAM" id="MobiDB-lite"/>
    </source>
</evidence>
<protein>
    <recommendedName>
        <fullName evidence="6">LPXTG cell wall anchor domain-containing protein</fullName>
    </recommendedName>
</protein>
<dbReference type="RefSeq" id="WP_144747932.1">
    <property type="nucleotide sequence ID" value="NZ_VMNW02000013.1"/>
</dbReference>
<proteinExistence type="predicted"/>
<comment type="caution">
    <text evidence="4">The sequence shown here is derived from an EMBL/GenBank/DDBJ whole genome shotgun (WGS) entry which is preliminary data.</text>
</comment>
<feature type="transmembrane region" description="Helical" evidence="2">
    <location>
        <begin position="60"/>
        <end position="80"/>
    </location>
</feature>
<evidence type="ECO:0000313" key="4">
    <source>
        <dbReference type="EMBL" id="KAA9162334.1"/>
    </source>
</evidence>
<keyword evidence="2" id="KW-0812">Transmembrane</keyword>
<keyword evidence="5" id="KW-1185">Reference proteome</keyword>